<evidence type="ECO:0000256" key="2">
    <source>
        <dbReference type="ARBA" id="ARBA00022737"/>
    </source>
</evidence>
<dbReference type="InterPro" id="IPR015915">
    <property type="entry name" value="Kelch-typ_b-propeller"/>
</dbReference>
<dbReference type="Gene3D" id="2.120.10.80">
    <property type="entry name" value="Kelch-type beta propeller"/>
    <property type="match status" value="2"/>
</dbReference>
<dbReference type="SUPFAM" id="SSF117281">
    <property type="entry name" value="Kelch motif"/>
    <property type="match status" value="1"/>
</dbReference>
<dbReference type="EMBL" id="CAXIEN010000391">
    <property type="protein sequence ID" value="CAL1296170.1"/>
    <property type="molecule type" value="Genomic_DNA"/>
</dbReference>
<dbReference type="PANTHER" id="PTHR46093:SF18">
    <property type="entry name" value="FIBRONECTIN TYPE-III DOMAIN-CONTAINING PROTEIN"/>
    <property type="match status" value="1"/>
</dbReference>
<protein>
    <recommendedName>
        <fullName evidence="5">Kelch domain-containing protein 3</fullName>
    </recommendedName>
</protein>
<dbReference type="SMART" id="SM00612">
    <property type="entry name" value="Kelch"/>
    <property type="match status" value="3"/>
</dbReference>
<keyword evidence="1" id="KW-0880">Kelch repeat</keyword>
<evidence type="ECO:0000313" key="3">
    <source>
        <dbReference type="EMBL" id="CAL1296170.1"/>
    </source>
</evidence>
<dbReference type="Proteomes" id="UP001497382">
    <property type="component" value="Unassembled WGS sequence"/>
</dbReference>
<accession>A0AAV2BIV6</accession>
<name>A0AAV2BIV6_9ARAC</name>
<evidence type="ECO:0000256" key="1">
    <source>
        <dbReference type="ARBA" id="ARBA00022441"/>
    </source>
</evidence>
<proteinExistence type="predicted"/>
<evidence type="ECO:0000313" key="4">
    <source>
        <dbReference type="Proteomes" id="UP001497382"/>
    </source>
</evidence>
<keyword evidence="2" id="KW-0677">Repeat</keyword>
<sequence length="458" mass="52318">MLNRNQMVNRMGLVLGVCECLHTNKLSLSVLVYHYFLLEMHWTECLESGGPKQSLHAAAVVGNTIYTFGDTWNKWGRSPKSNIEVYCFDTDSMEWFEVEYDETTECPKNCRRLSVVAYGHLIFLWGGIDDFLQANPLYCFDTTTLTWSKPAVSGKVPYPRSCHSACVIGHHMYIFGGYHNFSISLLNTVYRLDLITFEWEELFTSGIPPEERRFHSACVVDNQIVIFGGMGIDRAGYHYTVLDDFSYLDTISLRWVTPKFNGRPPCGRFNHTAVACNDGIYIIGGHRSFSKKRINEMNDVWKFSLDTFAWAQITPKGRQPCPRSEHCCVAVGDRLFVFGGKSTRRSLLRNYDQCIVHPDLHVLDLSPSLKVLCAIKINDCKTDIGRLPNDLKKVVKAVDDSLCYGWNSMVIVQCSEKKQKKKNRKSSQYRTITHVLERSESSDDTTDCQPATFFISHH</sequence>
<reference evidence="3 4" key="1">
    <citation type="submission" date="2024-04" db="EMBL/GenBank/DDBJ databases">
        <authorList>
            <person name="Rising A."/>
            <person name="Reimegard J."/>
            <person name="Sonavane S."/>
            <person name="Akerstrom W."/>
            <person name="Nylinder S."/>
            <person name="Hedman E."/>
            <person name="Kallberg Y."/>
        </authorList>
    </citation>
    <scope>NUCLEOTIDE SEQUENCE [LARGE SCALE GENOMIC DNA]</scope>
</reference>
<dbReference type="InterPro" id="IPR006652">
    <property type="entry name" value="Kelch_1"/>
</dbReference>
<organism evidence="3 4">
    <name type="scientific">Larinioides sclopetarius</name>
    <dbReference type="NCBI Taxonomy" id="280406"/>
    <lineage>
        <taxon>Eukaryota</taxon>
        <taxon>Metazoa</taxon>
        <taxon>Ecdysozoa</taxon>
        <taxon>Arthropoda</taxon>
        <taxon>Chelicerata</taxon>
        <taxon>Arachnida</taxon>
        <taxon>Araneae</taxon>
        <taxon>Araneomorphae</taxon>
        <taxon>Entelegynae</taxon>
        <taxon>Araneoidea</taxon>
        <taxon>Araneidae</taxon>
        <taxon>Larinioides</taxon>
    </lineage>
</organism>
<dbReference type="Pfam" id="PF24681">
    <property type="entry name" value="Kelch_KLHDC2_KLHL20_DRC7"/>
    <property type="match status" value="1"/>
</dbReference>
<evidence type="ECO:0008006" key="5">
    <source>
        <dbReference type="Google" id="ProtNLM"/>
    </source>
</evidence>
<keyword evidence="4" id="KW-1185">Reference proteome</keyword>
<comment type="caution">
    <text evidence="3">The sequence shown here is derived from an EMBL/GenBank/DDBJ whole genome shotgun (WGS) entry which is preliminary data.</text>
</comment>
<gene>
    <name evidence="3" type="ORF">LARSCL_LOCUS19665</name>
</gene>
<dbReference type="PANTHER" id="PTHR46093">
    <property type="entry name" value="ACYL-COA-BINDING DOMAIN-CONTAINING PROTEIN 5"/>
    <property type="match status" value="1"/>
</dbReference>
<dbReference type="AlphaFoldDB" id="A0AAV2BIV6"/>